<organism evidence="1 2">
    <name type="scientific">Legionella jordanis</name>
    <dbReference type="NCBI Taxonomy" id="456"/>
    <lineage>
        <taxon>Bacteria</taxon>
        <taxon>Pseudomonadati</taxon>
        <taxon>Pseudomonadota</taxon>
        <taxon>Gammaproteobacteria</taxon>
        <taxon>Legionellales</taxon>
        <taxon>Legionellaceae</taxon>
        <taxon>Legionella</taxon>
    </lineage>
</organism>
<gene>
    <name evidence="1" type="ORF">Ljor_2154</name>
</gene>
<dbReference type="EMBL" id="LNYJ01000011">
    <property type="protein sequence ID" value="KTD17848.1"/>
    <property type="molecule type" value="Genomic_DNA"/>
</dbReference>
<name>A0A0W0VCN3_9GAMM</name>
<dbReference type="RefSeq" id="WP_058471566.1">
    <property type="nucleotide sequence ID" value="NZ_CAAAIC010000001.1"/>
</dbReference>
<protein>
    <submittedName>
        <fullName evidence="1">Uncharacterized protein</fullName>
    </submittedName>
</protein>
<dbReference type="AlphaFoldDB" id="A0A0W0VCN3"/>
<dbReference type="Proteomes" id="UP000055035">
    <property type="component" value="Unassembled WGS sequence"/>
</dbReference>
<reference evidence="1 2" key="1">
    <citation type="submission" date="2015-11" db="EMBL/GenBank/DDBJ databases">
        <title>Genomic analysis of 38 Legionella species identifies large and diverse effector repertoires.</title>
        <authorList>
            <person name="Burstein D."/>
            <person name="Amaro F."/>
            <person name="Zusman T."/>
            <person name="Lifshitz Z."/>
            <person name="Cohen O."/>
            <person name="Gilbert J.A."/>
            <person name="Pupko T."/>
            <person name="Shuman H.A."/>
            <person name="Segal G."/>
        </authorList>
    </citation>
    <scope>NUCLEOTIDE SEQUENCE [LARGE SCALE GENOMIC DNA]</scope>
    <source>
        <strain evidence="1 2">BL-540</strain>
    </source>
</reference>
<dbReference type="STRING" id="456.Ljor_2154"/>
<keyword evidence="2" id="KW-1185">Reference proteome</keyword>
<accession>A0A0W0VCN3</accession>
<dbReference type="PATRIC" id="fig|456.5.peg.2310"/>
<sequence length="453" mass="51832">MRYAVTYCVEDGKVGSNPFWHSCLLLSQWTEGQKMEVVEQWGFYGVSTNSSSSAISRLKKKLGLNLDFQGNHGMLMREDIRFLDLGYGLHGVTFELTEVQFVLLRNNCEKMAEEQKKAIEEAMHPVQLPEQKKYRVYPFETFSREIFGIEKAKAKLSGQEPRLKPFELKCSWGLFGPDFNQSFTCKTQAISLLKTVLSESQIKRLTVGDSHKAIPRLSGPMEEILLHSRGPLRLHHKKSGEQVHYRDARDKEVKLFWSIPPQEMECLSASTDDLLKIPKEYYAEVKSLVSKLQQLEWLFINAKLPAKYESYRTGLIKEIRQCYDCFAEIKPKQAKERISGWQGYFFSLLSLPRDKDEDILQNKIRQGKMLLNSIYMAIVDNWSIDDELPPETIVENSNHSDGEVEGCNPLAALSAYLMLKDKIKICNCLGRSYLANGEEQEKSAAAGLNEVLC</sequence>
<evidence type="ECO:0000313" key="1">
    <source>
        <dbReference type="EMBL" id="KTD17848.1"/>
    </source>
</evidence>
<proteinExistence type="predicted"/>
<dbReference type="OrthoDB" id="5653303at2"/>
<comment type="caution">
    <text evidence="1">The sequence shown here is derived from an EMBL/GenBank/DDBJ whole genome shotgun (WGS) entry which is preliminary data.</text>
</comment>
<evidence type="ECO:0000313" key="2">
    <source>
        <dbReference type="Proteomes" id="UP000055035"/>
    </source>
</evidence>